<sequence length="245" mass="28824">MILNSFKRFISDKFTDQKKHAHKQILQKIQQGQLDDILNIWKCNQIDANYSDERGLTFLMAAVCYSIDHLEEGKKIIKFLLEQGADINKADHGGRSSFLMACHWDLQEIVEIFLDYKPNLDSDTQNKFLILNPTYTVLLKGNYKMAKFLLDNGADYNKIFELHNFNGQIRLNGEMLQFLYQYKIEKQKLIERQNLLFIRQSLIEKATEQNTKCEQSSTEQNSQDQQVFLVQKLNKNELKEVLKYI</sequence>
<dbReference type="HOGENOM" id="CLU_1221802_0_0_1"/>
<dbReference type="SUPFAM" id="SSF48403">
    <property type="entry name" value="Ankyrin repeat"/>
    <property type="match status" value="1"/>
</dbReference>
<dbReference type="SMART" id="SM00248">
    <property type="entry name" value="ANK"/>
    <property type="match status" value="3"/>
</dbReference>
<protein>
    <submittedName>
        <fullName evidence="4">Ankyrin repeat protein</fullName>
    </submittedName>
</protein>
<keyword evidence="1" id="KW-0677">Repeat</keyword>
<dbReference type="InterPro" id="IPR002110">
    <property type="entry name" value="Ankyrin_rpt"/>
</dbReference>
<evidence type="ECO:0000256" key="1">
    <source>
        <dbReference type="ARBA" id="ARBA00022737"/>
    </source>
</evidence>
<dbReference type="GeneID" id="7841441"/>
<keyword evidence="2 3" id="KW-0040">ANK repeat</keyword>
<dbReference type="EMBL" id="GG662720">
    <property type="protein sequence ID" value="EAR86360.2"/>
    <property type="molecule type" value="Genomic_DNA"/>
</dbReference>
<feature type="repeat" description="ANK" evidence="3">
    <location>
        <begin position="54"/>
        <end position="92"/>
    </location>
</feature>
<dbReference type="Pfam" id="PF12796">
    <property type="entry name" value="Ank_2"/>
    <property type="match status" value="1"/>
</dbReference>
<evidence type="ECO:0000256" key="2">
    <source>
        <dbReference type="ARBA" id="ARBA00023043"/>
    </source>
</evidence>
<accession>Q22LZ1</accession>
<evidence type="ECO:0000313" key="4">
    <source>
        <dbReference type="EMBL" id="EAR86360.2"/>
    </source>
</evidence>
<name>Q22LZ1_TETTS</name>
<organism evidence="4 5">
    <name type="scientific">Tetrahymena thermophila (strain SB210)</name>
    <dbReference type="NCBI Taxonomy" id="312017"/>
    <lineage>
        <taxon>Eukaryota</taxon>
        <taxon>Sar</taxon>
        <taxon>Alveolata</taxon>
        <taxon>Ciliophora</taxon>
        <taxon>Intramacronucleata</taxon>
        <taxon>Oligohymenophorea</taxon>
        <taxon>Hymenostomatida</taxon>
        <taxon>Tetrahymenina</taxon>
        <taxon>Tetrahymenidae</taxon>
        <taxon>Tetrahymena</taxon>
    </lineage>
</organism>
<dbReference type="KEGG" id="tet:TTHERM_00039280"/>
<dbReference type="OrthoDB" id="539213at2759"/>
<gene>
    <name evidence="4" type="ORF">TTHERM_00039280</name>
</gene>
<dbReference type="eggNOG" id="ENOG502TIIZ">
    <property type="taxonomic scope" value="Eukaryota"/>
</dbReference>
<keyword evidence="5" id="KW-1185">Reference proteome</keyword>
<proteinExistence type="predicted"/>
<dbReference type="AlphaFoldDB" id="Q22LZ1"/>
<dbReference type="InterPro" id="IPR036770">
    <property type="entry name" value="Ankyrin_rpt-contain_sf"/>
</dbReference>
<reference evidence="5" key="1">
    <citation type="journal article" date="2006" name="PLoS Biol.">
        <title>Macronuclear genome sequence of the ciliate Tetrahymena thermophila, a model eukaryote.</title>
        <authorList>
            <person name="Eisen J.A."/>
            <person name="Coyne R.S."/>
            <person name="Wu M."/>
            <person name="Wu D."/>
            <person name="Thiagarajan M."/>
            <person name="Wortman J.R."/>
            <person name="Badger J.H."/>
            <person name="Ren Q."/>
            <person name="Amedeo P."/>
            <person name="Jones K.M."/>
            <person name="Tallon L.J."/>
            <person name="Delcher A.L."/>
            <person name="Salzberg S.L."/>
            <person name="Silva J.C."/>
            <person name="Haas B.J."/>
            <person name="Majoros W.H."/>
            <person name="Farzad M."/>
            <person name="Carlton J.M."/>
            <person name="Smith R.K. Jr."/>
            <person name="Garg J."/>
            <person name="Pearlman R.E."/>
            <person name="Karrer K.M."/>
            <person name="Sun L."/>
            <person name="Manning G."/>
            <person name="Elde N.C."/>
            <person name="Turkewitz A.P."/>
            <person name="Asai D.J."/>
            <person name="Wilkes D.E."/>
            <person name="Wang Y."/>
            <person name="Cai H."/>
            <person name="Collins K."/>
            <person name="Stewart B.A."/>
            <person name="Lee S.R."/>
            <person name="Wilamowska K."/>
            <person name="Weinberg Z."/>
            <person name="Ruzzo W.L."/>
            <person name="Wloga D."/>
            <person name="Gaertig J."/>
            <person name="Frankel J."/>
            <person name="Tsao C.-C."/>
            <person name="Gorovsky M.A."/>
            <person name="Keeling P.J."/>
            <person name="Waller R.F."/>
            <person name="Patron N.J."/>
            <person name="Cherry J.M."/>
            <person name="Stover N.A."/>
            <person name="Krieger C.J."/>
            <person name="del Toro C."/>
            <person name="Ryder H.F."/>
            <person name="Williamson S.C."/>
            <person name="Barbeau R.A."/>
            <person name="Hamilton E.P."/>
            <person name="Orias E."/>
        </authorList>
    </citation>
    <scope>NUCLEOTIDE SEQUENCE [LARGE SCALE GENOMIC DNA]</scope>
    <source>
        <strain evidence="5">SB210</strain>
    </source>
</reference>
<dbReference type="PANTHER" id="PTHR24198">
    <property type="entry name" value="ANKYRIN REPEAT AND PROTEIN KINASE DOMAIN-CONTAINING PROTEIN"/>
    <property type="match status" value="1"/>
</dbReference>
<dbReference type="PROSITE" id="PS50088">
    <property type="entry name" value="ANK_REPEAT"/>
    <property type="match status" value="1"/>
</dbReference>
<evidence type="ECO:0000313" key="5">
    <source>
        <dbReference type="Proteomes" id="UP000009168"/>
    </source>
</evidence>
<dbReference type="PANTHER" id="PTHR24198:SF165">
    <property type="entry name" value="ANKYRIN REPEAT-CONTAINING PROTEIN-RELATED"/>
    <property type="match status" value="1"/>
</dbReference>
<dbReference type="RefSeq" id="XP_977229.2">
    <property type="nucleotide sequence ID" value="XM_972136.2"/>
</dbReference>
<dbReference type="InParanoid" id="Q22LZ1"/>
<dbReference type="STRING" id="312017.Q22LZ1"/>
<evidence type="ECO:0000256" key="3">
    <source>
        <dbReference type="PROSITE-ProRule" id="PRU00023"/>
    </source>
</evidence>
<dbReference type="Gene3D" id="1.25.40.20">
    <property type="entry name" value="Ankyrin repeat-containing domain"/>
    <property type="match status" value="1"/>
</dbReference>
<dbReference type="Proteomes" id="UP000009168">
    <property type="component" value="Unassembled WGS sequence"/>
</dbReference>